<feature type="chain" id="PRO_5043048599" description="RING-type E3 ubiquitin transferase" evidence="17">
    <location>
        <begin position="27"/>
        <end position="405"/>
    </location>
</feature>
<keyword evidence="17" id="KW-0732">Signal</keyword>
<keyword evidence="12 16" id="KW-0472">Membrane</keyword>
<evidence type="ECO:0000256" key="16">
    <source>
        <dbReference type="SAM" id="Phobius"/>
    </source>
</evidence>
<evidence type="ECO:0000256" key="12">
    <source>
        <dbReference type="ARBA" id="ARBA00023136"/>
    </source>
</evidence>
<keyword evidence="11 16" id="KW-1133">Transmembrane helix</keyword>
<dbReference type="EC" id="2.3.2.27" evidence="4"/>
<evidence type="ECO:0000313" key="20">
    <source>
        <dbReference type="Proteomes" id="UP001345219"/>
    </source>
</evidence>
<dbReference type="GO" id="GO:0016020">
    <property type="term" value="C:membrane"/>
    <property type="evidence" value="ECO:0007669"/>
    <property type="project" value="UniProtKB-SubCell"/>
</dbReference>
<dbReference type="InterPro" id="IPR001841">
    <property type="entry name" value="Znf_RING"/>
</dbReference>
<keyword evidence="5" id="KW-0808">Transferase</keyword>
<feature type="region of interest" description="Disordered" evidence="15">
    <location>
        <begin position="188"/>
        <end position="237"/>
    </location>
</feature>
<protein>
    <recommendedName>
        <fullName evidence="4">RING-type E3 ubiquitin transferase</fullName>
        <ecNumber evidence="4">2.3.2.27</ecNumber>
    </recommendedName>
</protein>
<evidence type="ECO:0000256" key="1">
    <source>
        <dbReference type="ARBA" id="ARBA00000900"/>
    </source>
</evidence>
<evidence type="ECO:0000259" key="18">
    <source>
        <dbReference type="PROSITE" id="PS50089"/>
    </source>
</evidence>
<dbReference type="CDD" id="cd16461">
    <property type="entry name" value="RING-H2_EL5-like"/>
    <property type="match status" value="1"/>
</dbReference>
<comment type="subcellular location">
    <subcellularLocation>
        <location evidence="2">Membrane</location>
        <topology evidence="2">Single-pass membrane protein</topology>
    </subcellularLocation>
</comment>
<evidence type="ECO:0000256" key="5">
    <source>
        <dbReference type="ARBA" id="ARBA00022679"/>
    </source>
</evidence>
<keyword evidence="20" id="KW-1185">Reference proteome</keyword>
<dbReference type="FunFam" id="3.30.40.10:FF:000187">
    <property type="entry name" value="E3 ubiquitin-protein ligase ATL6"/>
    <property type="match status" value="1"/>
</dbReference>
<evidence type="ECO:0000256" key="11">
    <source>
        <dbReference type="ARBA" id="ARBA00022989"/>
    </source>
</evidence>
<dbReference type="InterPro" id="IPR053238">
    <property type="entry name" value="RING-H2_zinc_finger"/>
</dbReference>
<proteinExistence type="inferred from homology"/>
<dbReference type="Proteomes" id="UP001345219">
    <property type="component" value="Chromosome 16"/>
</dbReference>
<evidence type="ECO:0000256" key="3">
    <source>
        <dbReference type="ARBA" id="ARBA00004906"/>
    </source>
</evidence>
<dbReference type="PANTHER" id="PTHR14155:SF583">
    <property type="entry name" value="RING-TYPE DOMAIN-CONTAINING PROTEIN"/>
    <property type="match status" value="1"/>
</dbReference>
<evidence type="ECO:0000256" key="7">
    <source>
        <dbReference type="ARBA" id="ARBA00022723"/>
    </source>
</evidence>
<dbReference type="AlphaFoldDB" id="A0AAN7PPF6"/>
<evidence type="ECO:0000256" key="14">
    <source>
        <dbReference type="PROSITE-ProRule" id="PRU00175"/>
    </source>
</evidence>
<sequence>MPPPPPPDGIFLLAPILLFLLHTSVAQRDSPVPDQTPATNQYAQNFNPSMAIIMVVLFSALFIIGFFSVYLQRCEERRFRRRSSDLQLQGGQLLFGRGLAVHGIDASVMQSFPKFQYSLVKGLKIGKGSLECAVCLNEFEEDDVLRLLPRCSHVFHSNCIDEWLSSHTTCPVCRANLVPKPDEKIEAPLVPQVGDPEPSRWSSCPPDQMINSKLQSPQAEEGTASTSKVSQSPRTGLTGMRFGRLLMFPRSHSTGHSLVQLGEDCERFTLRLPGHVRDQIMKSAPCQSQEKSGPALPRARSAKAGYRRSGSSGGWRNYGYGRFDQEEGTSRWWFGMSRTPPFIANASSFRSVRGLGGGDGVRMSPTMIPPKMVRSPLFDRLFLGVGRDDGERSSHKMRPHDYYQV</sequence>
<dbReference type="Pfam" id="PF13639">
    <property type="entry name" value="zf-RING_2"/>
    <property type="match status" value="1"/>
</dbReference>
<keyword evidence="8 14" id="KW-0863">Zinc-finger</keyword>
<dbReference type="GO" id="GO:0008270">
    <property type="term" value="F:zinc ion binding"/>
    <property type="evidence" value="ECO:0007669"/>
    <property type="project" value="UniProtKB-KW"/>
</dbReference>
<dbReference type="EMBL" id="JAXIOK010000016">
    <property type="protein sequence ID" value="KAK4751804.1"/>
    <property type="molecule type" value="Genomic_DNA"/>
</dbReference>
<comment type="catalytic activity">
    <reaction evidence="1">
        <text>S-ubiquitinyl-[E2 ubiquitin-conjugating enzyme]-L-cysteine + [acceptor protein]-L-lysine = [E2 ubiquitin-conjugating enzyme]-L-cysteine + N(6)-ubiquitinyl-[acceptor protein]-L-lysine.</text>
        <dbReference type="EC" id="2.3.2.27"/>
    </reaction>
</comment>
<comment type="similarity">
    <text evidence="13">Belongs to the RING-type zinc finger family. ATL subfamily.</text>
</comment>
<dbReference type="GO" id="GO:0061630">
    <property type="term" value="F:ubiquitin protein ligase activity"/>
    <property type="evidence" value="ECO:0007669"/>
    <property type="project" value="UniProtKB-EC"/>
</dbReference>
<keyword evidence="7" id="KW-0479">Metal-binding</keyword>
<evidence type="ECO:0000256" key="17">
    <source>
        <dbReference type="SAM" id="SignalP"/>
    </source>
</evidence>
<feature type="compositionally biased region" description="Polar residues" evidence="15">
    <location>
        <begin position="209"/>
        <end position="235"/>
    </location>
</feature>
<feature type="compositionally biased region" description="Low complexity" evidence="15">
    <location>
        <begin position="298"/>
        <end position="312"/>
    </location>
</feature>
<comment type="pathway">
    <text evidence="3">Protein modification; protein ubiquitination.</text>
</comment>
<dbReference type="SMART" id="SM00184">
    <property type="entry name" value="RING"/>
    <property type="match status" value="1"/>
</dbReference>
<evidence type="ECO:0000256" key="4">
    <source>
        <dbReference type="ARBA" id="ARBA00012483"/>
    </source>
</evidence>
<evidence type="ECO:0000256" key="10">
    <source>
        <dbReference type="ARBA" id="ARBA00022833"/>
    </source>
</evidence>
<feature type="region of interest" description="Disordered" evidence="15">
    <location>
        <begin position="284"/>
        <end position="312"/>
    </location>
</feature>
<accession>A0AAN7PPF6</accession>
<evidence type="ECO:0000256" key="13">
    <source>
        <dbReference type="ARBA" id="ARBA00024209"/>
    </source>
</evidence>
<feature type="signal peptide" evidence="17">
    <location>
        <begin position="1"/>
        <end position="26"/>
    </location>
</feature>
<keyword evidence="10" id="KW-0862">Zinc</keyword>
<feature type="domain" description="RING-type" evidence="18">
    <location>
        <begin position="132"/>
        <end position="174"/>
    </location>
</feature>
<dbReference type="PANTHER" id="PTHR14155">
    <property type="entry name" value="RING FINGER DOMAIN-CONTAINING"/>
    <property type="match status" value="1"/>
</dbReference>
<dbReference type="SUPFAM" id="SSF57850">
    <property type="entry name" value="RING/U-box"/>
    <property type="match status" value="1"/>
</dbReference>
<dbReference type="PROSITE" id="PS50089">
    <property type="entry name" value="ZF_RING_2"/>
    <property type="match status" value="1"/>
</dbReference>
<evidence type="ECO:0000256" key="9">
    <source>
        <dbReference type="ARBA" id="ARBA00022786"/>
    </source>
</evidence>
<gene>
    <name evidence="19" type="ORF">SAY87_020602</name>
</gene>
<evidence type="ECO:0000256" key="2">
    <source>
        <dbReference type="ARBA" id="ARBA00004167"/>
    </source>
</evidence>
<reference evidence="19 20" key="1">
    <citation type="journal article" date="2023" name="Hortic Res">
        <title>Pangenome of water caltrop reveals structural variations and asymmetric subgenome divergence after allopolyploidization.</title>
        <authorList>
            <person name="Zhang X."/>
            <person name="Chen Y."/>
            <person name="Wang L."/>
            <person name="Yuan Y."/>
            <person name="Fang M."/>
            <person name="Shi L."/>
            <person name="Lu R."/>
            <person name="Comes H.P."/>
            <person name="Ma Y."/>
            <person name="Chen Y."/>
            <person name="Huang G."/>
            <person name="Zhou Y."/>
            <person name="Zheng Z."/>
            <person name="Qiu Y."/>
        </authorList>
    </citation>
    <scope>NUCLEOTIDE SEQUENCE [LARGE SCALE GENOMIC DNA]</scope>
    <source>
        <tissue evidence="19">Roots</tissue>
    </source>
</reference>
<evidence type="ECO:0000256" key="15">
    <source>
        <dbReference type="SAM" id="MobiDB-lite"/>
    </source>
</evidence>
<keyword evidence="9" id="KW-0833">Ubl conjugation pathway</keyword>
<dbReference type="InterPro" id="IPR013083">
    <property type="entry name" value="Znf_RING/FYVE/PHD"/>
</dbReference>
<evidence type="ECO:0000313" key="19">
    <source>
        <dbReference type="EMBL" id="KAK4751804.1"/>
    </source>
</evidence>
<keyword evidence="6 16" id="KW-0812">Transmembrane</keyword>
<organism evidence="19 20">
    <name type="scientific">Trapa incisa</name>
    <dbReference type="NCBI Taxonomy" id="236973"/>
    <lineage>
        <taxon>Eukaryota</taxon>
        <taxon>Viridiplantae</taxon>
        <taxon>Streptophyta</taxon>
        <taxon>Embryophyta</taxon>
        <taxon>Tracheophyta</taxon>
        <taxon>Spermatophyta</taxon>
        <taxon>Magnoliopsida</taxon>
        <taxon>eudicotyledons</taxon>
        <taxon>Gunneridae</taxon>
        <taxon>Pentapetalae</taxon>
        <taxon>rosids</taxon>
        <taxon>malvids</taxon>
        <taxon>Myrtales</taxon>
        <taxon>Lythraceae</taxon>
        <taxon>Trapa</taxon>
    </lineage>
</organism>
<evidence type="ECO:0000256" key="6">
    <source>
        <dbReference type="ARBA" id="ARBA00022692"/>
    </source>
</evidence>
<dbReference type="Gene3D" id="3.30.40.10">
    <property type="entry name" value="Zinc/RING finger domain, C3HC4 (zinc finger)"/>
    <property type="match status" value="1"/>
</dbReference>
<comment type="caution">
    <text evidence="19">The sequence shown here is derived from an EMBL/GenBank/DDBJ whole genome shotgun (WGS) entry which is preliminary data.</text>
</comment>
<name>A0AAN7PPF6_9MYRT</name>
<feature type="transmembrane region" description="Helical" evidence="16">
    <location>
        <begin position="50"/>
        <end position="71"/>
    </location>
</feature>
<evidence type="ECO:0000256" key="8">
    <source>
        <dbReference type="ARBA" id="ARBA00022771"/>
    </source>
</evidence>